<dbReference type="NCBIfam" id="NF003698">
    <property type="entry name" value="PRK05309.1"/>
    <property type="match status" value="1"/>
</dbReference>
<comment type="similarity">
    <text evidence="1 7 8">Belongs to the universal ribosomal protein uS11 family.</text>
</comment>
<dbReference type="Gene3D" id="3.30.420.80">
    <property type="entry name" value="Ribosomal protein S11"/>
    <property type="match status" value="1"/>
</dbReference>
<evidence type="ECO:0000256" key="7">
    <source>
        <dbReference type="HAMAP-Rule" id="MF_01310"/>
    </source>
</evidence>
<keyword evidence="2 7" id="KW-0699">rRNA-binding</keyword>
<keyword evidence="3 7" id="KW-0694">RNA-binding</keyword>
<comment type="caution">
    <text evidence="9">The sequence shown here is derived from an EMBL/GenBank/DDBJ whole genome shotgun (WGS) entry which is preliminary data.</text>
</comment>
<dbReference type="GO" id="GO:0019843">
    <property type="term" value="F:rRNA binding"/>
    <property type="evidence" value="ECO:0007669"/>
    <property type="project" value="UniProtKB-UniRule"/>
</dbReference>
<dbReference type="InterPro" id="IPR036967">
    <property type="entry name" value="Ribosomal_uS11_sf"/>
</dbReference>
<evidence type="ECO:0000256" key="8">
    <source>
        <dbReference type="RuleBase" id="RU003629"/>
    </source>
</evidence>
<dbReference type="GO" id="GO:0003735">
    <property type="term" value="F:structural constituent of ribosome"/>
    <property type="evidence" value="ECO:0007669"/>
    <property type="project" value="InterPro"/>
</dbReference>
<dbReference type="PROSITE" id="PS00054">
    <property type="entry name" value="RIBOSOMAL_S11"/>
    <property type="match status" value="1"/>
</dbReference>
<dbReference type="PIRSF" id="PIRSF002131">
    <property type="entry name" value="Ribosomal_S11"/>
    <property type="match status" value="1"/>
</dbReference>
<dbReference type="Pfam" id="PF00411">
    <property type="entry name" value="Ribosomal_S11"/>
    <property type="match status" value="1"/>
</dbReference>
<evidence type="ECO:0000256" key="1">
    <source>
        <dbReference type="ARBA" id="ARBA00006194"/>
    </source>
</evidence>
<dbReference type="GO" id="GO:0006412">
    <property type="term" value="P:translation"/>
    <property type="evidence" value="ECO:0007669"/>
    <property type="project" value="UniProtKB-UniRule"/>
</dbReference>
<evidence type="ECO:0000313" key="10">
    <source>
        <dbReference type="Proteomes" id="UP000178264"/>
    </source>
</evidence>
<comment type="function">
    <text evidence="7">Located on the platform of the 30S subunit, it bridges several disparate RNA helices of the 16S rRNA. Forms part of the Shine-Dalgarno cleft in the 70S ribosome.</text>
</comment>
<reference evidence="9 10" key="1">
    <citation type="journal article" date="2016" name="Nat. Commun.">
        <title>Thousands of microbial genomes shed light on interconnected biogeochemical processes in an aquifer system.</title>
        <authorList>
            <person name="Anantharaman K."/>
            <person name="Brown C.T."/>
            <person name="Hug L.A."/>
            <person name="Sharon I."/>
            <person name="Castelle C.J."/>
            <person name="Probst A.J."/>
            <person name="Thomas B.C."/>
            <person name="Singh A."/>
            <person name="Wilkins M.J."/>
            <person name="Karaoz U."/>
            <person name="Brodie E.L."/>
            <person name="Williams K.H."/>
            <person name="Hubbard S.S."/>
            <person name="Banfield J.F."/>
        </authorList>
    </citation>
    <scope>NUCLEOTIDE SEQUENCE [LARGE SCALE GENOMIC DNA]</scope>
</reference>
<dbReference type="InterPro" id="IPR018102">
    <property type="entry name" value="Ribosomal_uS11_CS"/>
</dbReference>
<sequence length="129" mass="13712">MNTPPSRVHKANKPLQSRGHVHILATFNNTLVTVTDLGGNVLTWASAGKCGFKGPKKATPYAAGVIIRAVADKAKEMGIREIEVFVRGVGAGRESAVRALAANGFLITAIRDVTPIPHNGVRAPKPRRI</sequence>
<dbReference type="Proteomes" id="UP000178264">
    <property type="component" value="Unassembled WGS sequence"/>
</dbReference>
<dbReference type="NCBIfam" id="TIGR03632">
    <property type="entry name" value="uS11_bact"/>
    <property type="match status" value="1"/>
</dbReference>
<organism evidence="9 10">
    <name type="scientific">Candidatus Uhrbacteria bacterium RIFCSPLOWO2_02_FULL_49_11</name>
    <dbReference type="NCBI Taxonomy" id="1802409"/>
    <lineage>
        <taxon>Bacteria</taxon>
        <taxon>Candidatus Uhriibacteriota</taxon>
    </lineage>
</organism>
<proteinExistence type="inferred from homology"/>
<gene>
    <name evidence="7" type="primary">rpsK</name>
    <name evidence="9" type="ORF">A3I42_01845</name>
</gene>
<dbReference type="AlphaFoldDB" id="A0A1F7VBT0"/>
<dbReference type="EMBL" id="MGER01000071">
    <property type="protein sequence ID" value="OGL87598.1"/>
    <property type="molecule type" value="Genomic_DNA"/>
</dbReference>
<protein>
    <recommendedName>
        <fullName evidence="6 7">Small ribosomal subunit protein uS11</fullName>
    </recommendedName>
</protein>
<accession>A0A1F7VBT0</accession>
<evidence type="ECO:0000256" key="2">
    <source>
        <dbReference type="ARBA" id="ARBA00022730"/>
    </source>
</evidence>
<dbReference type="InterPro" id="IPR001971">
    <property type="entry name" value="Ribosomal_uS11"/>
</dbReference>
<dbReference type="InterPro" id="IPR019981">
    <property type="entry name" value="Ribosomal_uS11_bac-type"/>
</dbReference>
<evidence type="ECO:0000256" key="6">
    <source>
        <dbReference type="ARBA" id="ARBA00035160"/>
    </source>
</evidence>
<evidence type="ECO:0000256" key="3">
    <source>
        <dbReference type="ARBA" id="ARBA00022884"/>
    </source>
</evidence>
<evidence type="ECO:0000256" key="5">
    <source>
        <dbReference type="ARBA" id="ARBA00023274"/>
    </source>
</evidence>
<comment type="subunit">
    <text evidence="7">Part of the 30S ribosomal subunit. Interacts with proteins S7 and S18. Binds to IF-3.</text>
</comment>
<evidence type="ECO:0000313" key="9">
    <source>
        <dbReference type="EMBL" id="OGL87598.1"/>
    </source>
</evidence>
<dbReference type="PANTHER" id="PTHR11759">
    <property type="entry name" value="40S RIBOSOMAL PROTEIN S14/30S RIBOSOMAL PROTEIN S11"/>
    <property type="match status" value="1"/>
</dbReference>
<keyword evidence="5 7" id="KW-0687">Ribonucleoprotein</keyword>
<evidence type="ECO:0000256" key="4">
    <source>
        <dbReference type="ARBA" id="ARBA00022980"/>
    </source>
</evidence>
<dbReference type="SUPFAM" id="SSF53137">
    <property type="entry name" value="Translational machinery components"/>
    <property type="match status" value="1"/>
</dbReference>
<dbReference type="GO" id="GO:1990904">
    <property type="term" value="C:ribonucleoprotein complex"/>
    <property type="evidence" value="ECO:0007669"/>
    <property type="project" value="UniProtKB-KW"/>
</dbReference>
<name>A0A1F7VBT0_9BACT</name>
<dbReference type="GO" id="GO:0005840">
    <property type="term" value="C:ribosome"/>
    <property type="evidence" value="ECO:0007669"/>
    <property type="project" value="UniProtKB-KW"/>
</dbReference>
<dbReference type="HAMAP" id="MF_01310">
    <property type="entry name" value="Ribosomal_uS11"/>
    <property type="match status" value="1"/>
</dbReference>
<keyword evidence="4 7" id="KW-0689">Ribosomal protein</keyword>